<gene>
    <name evidence="1" type="ORF">AMECASPLE_000752</name>
</gene>
<dbReference type="Proteomes" id="UP001469553">
    <property type="component" value="Unassembled WGS sequence"/>
</dbReference>
<accession>A0ABV0XXP6</accession>
<proteinExistence type="predicted"/>
<reference evidence="1 2" key="1">
    <citation type="submission" date="2021-06" db="EMBL/GenBank/DDBJ databases">
        <authorList>
            <person name="Palmer J.M."/>
        </authorList>
    </citation>
    <scope>NUCLEOTIDE SEQUENCE [LARGE SCALE GENOMIC DNA]</scope>
    <source>
        <strain evidence="1 2">AS_MEX2019</strain>
        <tissue evidence="1">Muscle</tissue>
    </source>
</reference>
<protein>
    <submittedName>
        <fullName evidence="1">Uncharacterized protein</fullName>
    </submittedName>
</protein>
<dbReference type="EMBL" id="JAHRIP010018832">
    <property type="protein sequence ID" value="MEQ2286274.1"/>
    <property type="molecule type" value="Genomic_DNA"/>
</dbReference>
<sequence>MYHAYSNIFAPGTTQPKRNLCDEESNKYLSKLGGQIGAQLQLVGGGGEQRKRSGVEGDLTMSVAFQKNNLPQLCHVSSPRRGQIRPFSLPLSASPLMPLNQPGGDIIIILEPGRLVLVVYCTSVFTCTCVLSVCVCVCVCAHARQPGSLWPQHQCVSQPQPVQT</sequence>
<evidence type="ECO:0000313" key="1">
    <source>
        <dbReference type="EMBL" id="MEQ2286274.1"/>
    </source>
</evidence>
<comment type="caution">
    <text evidence="1">The sequence shown here is derived from an EMBL/GenBank/DDBJ whole genome shotgun (WGS) entry which is preliminary data.</text>
</comment>
<organism evidence="1 2">
    <name type="scientific">Ameca splendens</name>
    <dbReference type="NCBI Taxonomy" id="208324"/>
    <lineage>
        <taxon>Eukaryota</taxon>
        <taxon>Metazoa</taxon>
        <taxon>Chordata</taxon>
        <taxon>Craniata</taxon>
        <taxon>Vertebrata</taxon>
        <taxon>Euteleostomi</taxon>
        <taxon>Actinopterygii</taxon>
        <taxon>Neopterygii</taxon>
        <taxon>Teleostei</taxon>
        <taxon>Neoteleostei</taxon>
        <taxon>Acanthomorphata</taxon>
        <taxon>Ovalentaria</taxon>
        <taxon>Atherinomorphae</taxon>
        <taxon>Cyprinodontiformes</taxon>
        <taxon>Goodeidae</taxon>
        <taxon>Ameca</taxon>
    </lineage>
</organism>
<keyword evidence="2" id="KW-1185">Reference proteome</keyword>
<name>A0ABV0XXP6_9TELE</name>
<evidence type="ECO:0000313" key="2">
    <source>
        <dbReference type="Proteomes" id="UP001469553"/>
    </source>
</evidence>